<gene>
    <name evidence="7" type="ORF">A2397_01290</name>
</gene>
<protein>
    <recommendedName>
        <fullName evidence="9">Lysine transporter LysE</fullName>
    </recommendedName>
</protein>
<comment type="caution">
    <text evidence="7">The sequence shown here is derived from an EMBL/GenBank/DDBJ whole genome shotgun (WGS) entry which is preliminary data.</text>
</comment>
<keyword evidence="3 6" id="KW-0812">Transmembrane</keyword>
<sequence>MRGKNTYTVTIFINGLITGLMLQLAIGPVFFFITNLALQKTLIDGFAAVSAVTLVDYLYIALAIFGIGAFLKRPLVKRIFGVIGPLVLSIFGGMVLYGAITSTSISTIGLITSNPSASFMQTFLITISSPMTIVFWTSLFASKASELNYSEKQLILFGFSTGLATPLFMGSAVIVFSQLRDAIPLFVVQVLNGVVGAVLIYYGVSRLLAQLKTNSHV</sequence>
<evidence type="ECO:0008006" key="9">
    <source>
        <dbReference type="Google" id="ProtNLM"/>
    </source>
</evidence>
<feature type="transmembrane region" description="Helical" evidence="6">
    <location>
        <begin position="45"/>
        <end position="67"/>
    </location>
</feature>
<feature type="transmembrane region" description="Helical" evidence="6">
    <location>
        <begin position="120"/>
        <end position="142"/>
    </location>
</feature>
<dbReference type="EMBL" id="MEXR01000003">
    <property type="protein sequence ID" value="OGD10592.1"/>
    <property type="molecule type" value="Genomic_DNA"/>
</dbReference>
<feature type="transmembrane region" description="Helical" evidence="6">
    <location>
        <begin position="182"/>
        <end position="204"/>
    </location>
</feature>
<reference evidence="7 8" key="1">
    <citation type="journal article" date="2016" name="Nat. Commun.">
        <title>Thousands of microbial genomes shed light on interconnected biogeochemical processes in an aquifer system.</title>
        <authorList>
            <person name="Anantharaman K."/>
            <person name="Brown C.T."/>
            <person name="Hug L.A."/>
            <person name="Sharon I."/>
            <person name="Castelle C.J."/>
            <person name="Probst A.J."/>
            <person name="Thomas B.C."/>
            <person name="Singh A."/>
            <person name="Wilkins M.J."/>
            <person name="Karaoz U."/>
            <person name="Brodie E.L."/>
            <person name="Williams K.H."/>
            <person name="Hubbard S.S."/>
            <person name="Banfield J.F."/>
        </authorList>
    </citation>
    <scope>NUCLEOTIDE SEQUENCE [LARGE SCALE GENOMIC DNA]</scope>
</reference>
<dbReference type="Pfam" id="PF01810">
    <property type="entry name" value="LysE"/>
    <property type="match status" value="1"/>
</dbReference>
<dbReference type="InterPro" id="IPR001123">
    <property type="entry name" value="LeuE-type"/>
</dbReference>
<dbReference type="PANTHER" id="PTHR30086:SF20">
    <property type="entry name" value="ARGININE EXPORTER PROTEIN ARGO-RELATED"/>
    <property type="match status" value="1"/>
</dbReference>
<feature type="transmembrane region" description="Helical" evidence="6">
    <location>
        <begin position="12"/>
        <end position="33"/>
    </location>
</feature>
<dbReference type="PANTHER" id="PTHR30086">
    <property type="entry name" value="ARGININE EXPORTER PROTEIN ARGO"/>
    <property type="match status" value="1"/>
</dbReference>
<keyword evidence="5 6" id="KW-0472">Membrane</keyword>
<evidence type="ECO:0000256" key="6">
    <source>
        <dbReference type="SAM" id="Phobius"/>
    </source>
</evidence>
<evidence type="ECO:0000256" key="1">
    <source>
        <dbReference type="ARBA" id="ARBA00004651"/>
    </source>
</evidence>
<evidence type="ECO:0000256" key="2">
    <source>
        <dbReference type="ARBA" id="ARBA00022475"/>
    </source>
</evidence>
<dbReference type="GO" id="GO:0015171">
    <property type="term" value="F:amino acid transmembrane transporter activity"/>
    <property type="evidence" value="ECO:0007669"/>
    <property type="project" value="TreeGrafter"/>
</dbReference>
<evidence type="ECO:0000256" key="4">
    <source>
        <dbReference type="ARBA" id="ARBA00022989"/>
    </source>
</evidence>
<evidence type="ECO:0000313" key="7">
    <source>
        <dbReference type="EMBL" id="OGD10592.1"/>
    </source>
</evidence>
<organism evidence="7 8">
    <name type="scientific">Candidatus Amesbacteria bacterium RIFOXYB1_FULL_44_23</name>
    <dbReference type="NCBI Taxonomy" id="1797263"/>
    <lineage>
        <taxon>Bacteria</taxon>
        <taxon>Candidatus Amesiibacteriota</taxon>
    </lineage>
</organism>
<comment type="subcellular location">
    <subcellularLocation>
        <location evidence="1">Cell membrane</location>
        <topology evidence="1">Multi-pass membrane protein</topology>
    </subcellularLocation>
</comment>
<name>A0A1F4ZW39_9BACT</name>
<evidence type="ECO:0000256" key="5">
    <source>
        <dbReference type="ARBA" id="ARBA00023136"/>
    </source>
</evidence>
<feature type="transmembrane region" description="Helical" evidence="6">
    <location>
        <begin position="154"/>
        <end position="176"/>
    </location>
</feature>
<dbReference type="GO" id="GO:0005886">
    <property type="term" value="C:plasma membrane"/>
    <property type="evidence" value="ECO:0007669"/>
    <property type="project" value="UniProtKB-SubCell"/>
</dbReference>
<dbReference type="STRING" id="1797263.A2397_01290"/>
<accession>A0A1F4ZW39</accession>
<dbReference type="Proteomes" id="UP000176424">
    <property type="component" value="Unassembled WGS sequence"/>
</dbReference>
<proteinExistence type="predicted"/>
<evidence type="ECO:0000313" key="8">
    <source>
        <dbReference type="Proteomes" id="UP000176424"/>
    </source>
</evidence>
<keyword evidence="4 6" id="KW-1133">Transmembrane helix</keyword>
<keyword evidence="2" id="KW-1003">Cell membrane</keyword>
<feature type="transmembrane region" description="Helical" evidence="6">
    <location>
        <begin position="79"/>
        <end position="100"/>
    </location>
</feature>
<evidence type="ECO:0000256" key="3">
    <source>
        <dbReference type="ARBA" id="ARBA00022692"/>
    </source>
</evidence>
<dbReference type="AlphaFoldDB" id="A0A1F4ZW39"/>